<dbReference type="AlphaFoldDB" id="A0A447MZ99"/>
<gene>
    <name evidence="1" type="ORF">NCTC129_02493</name>
</gene>
<evidence type="ECO:0000313" key="1">
    <source>
        <dbReference type="EMBL" id="VDZ96338.1"/>
    </source>
</evidence>
<reference evidence="1 2" key="1">
    <citation type="submission" date="2018-12" db="EMBL/GenBank/DDBJ databases">
        <authorList>
            <consortium name="Pathogen Informatics"/>
        </authorList>
    </citation>
    <scope>NUCLEOTIDE SEQUENCE [LARGE SCALE GENOMIC DNA]</scope>
    <source>
        <strain evidence="1 2">NCTC129</strain>
    </source>
</reference>
<dbReference type="Proteomes" id="UP000282086">
    <property type="component" value="Chromosome"/>
</dbReference>
<protein>
    <submittedName>
        <fullName evidence="1">Inner membrane protein</fullName>
    </submittedName>
</protein>
<dbReference type="Pfam" id="PF14188">
    <property type="entry name" value="DUF4311"/>
    <property type="match status" value="1"/>
</dbReference>
<name>A0A447MZ99_SALET</name>
<dbReference type="InterPro" id="IPR020042">
    <property type="entry name" value="DUF4311"/>
</dbReference>
<dbReference type="EMBL" id="LR134140">
    <property type="protein sequence ID" value="VDZ96338.1"/>
    <property type="molecule type" value="Genomic_DNA"/>
</dbReference>
<organism evidence="1 2">
    <name type="scientific">Salmonella enterica I</name>
    <dbReference type="NCBI Taxonomy" id="59201"/>
    <lineage>
        <taxon>Bacteria</taxon>
        <taxon>Pseudomonadati</taxon>
        <taxon>Pseudomonadota</taxon>
        <taxon>Gammaproteobacteria</taxon>
        <taxon>Enterobacterales</taxon>
        <taxon>Enterobacteriaceae</taxon>
        <taxon>Salmonella</taxon>
    </lineage>
</organism>
<evidence type="ECO:0000313" key="2">
    <source>
        <dbReference type="Proteomes" id="UP000282086"/>
    </source>
</evidence>
<sequence length="59" mass="6166">MAIACAVIGMIVVTFLNLTASSVPEALQVTAVKVLVPAANLLVNIVDACDLLVSGDRRW</sequence>
<proteinExistence type="predicted"/>
<accession>A0A447MZ99</accession>